<dbReference type="InterPro" id="IPR012337">
    <property type="entry name" value="RNaseH-like_sf"/>
</dbReference>
<dbReference type="AlphaFoldDB" id="J9DNC4"/>
<dbReference type="HOGENOM" id="CLU_445506_0_0_1"/>
<proteinExistence type="inferred from homology"/>
<dbReference type="GO" id="GO:0003676">
    <property type="term" value="F:nucleic acid binding"/>
    <property type="evidence" value="ECO:0007669"/>
    <property type="project" value="InterPro"/>
</dbReference>
<dbReference type="OrthoDB" id="8191639at2759"/>
<protein>
    <recommendedName>
        <fullName evidence="6">Exonuclease domain-containing protein</fullName>
    </recommendedName>
</protein>
<evidence type="ECO:0000256" key="5">
    <source>
        <dbReference type="SAM" id="Coils"/>
    </source>
</evidence>
<dbReference type="Pfam" id="PF00929">
    <property type="entry name" value="RNase_T"/>
    <property type="match status" value="1"/>
</dbReference>
<evidence type="ECO:0000256" key="2">
    <source>
        <dbReference type="ARBA" id="ARBA00022722"/>
    </source>
</evidence>
<dbReference type="PANTHER" id="PTHR12801">
    <property type="entry name" value="RNA EXONUCLEASE REXO1 / RECO3 FAMILY MEMBER-RELATED"/>
    <property type="match status" value="1"/>
</dbReference>
<dbReference type="VEuPathDB" id="MicrosporidiaDB:EDEG_02711"/>
<keyword evidence="3" id="KW-0378">Hydrolase</keyword>
<name>J9DNC4_EDHAE</name>
<accession>J9DNC4</accession>
<dbReference type="SMART" id="SM00479">
    <property type="entry name" value="EXOIII"/>
    <property type="match status" value="1"/>
</dbReference>
<reference evidence="7 8" key="1">
    <citation type="submission" date="2011-08" db="EMBL/GenBank/DDBJ databases">
        <authorList>
            <person name="Liu Z.J."/>
            <person name="Shi F.L."/>
            <person name="Lu J.Q."/>
            <person name="Li M."/>
            <person name="Wang Z.L."/>
        </authorList>
    </citation>
    <scope>NUCLEOTIDE SEQUENCE [LARGE SCALE GENOMIC DNA]</scope>
    <source>
        <strain evidence="7 8">USNM 41457</strain>
    </source>
</reference>
<keyword evidence="4" id="KW-0269">Exonuclease</keyword>
<dbReference type="InterPro" id="IPR013520">
    <property type="entry name" value="Ribonucl_H"/>
</dbReference>
<sequence>MSRKSTDCESIEIKIKNVAFSLVKREIQELLMWTKSMSRKPRYIGISNRYNLKNINIYMLKDKFTTKRKDFIDNFNQLKYNFNGFEQLRDRLFQSNAQINKNIIGEMSNSSISPSFAMDLSDVVKTFGFRLILRILDCNDMDDLSKSLFKRTKMLDFEELCNERKSKYQIIKRKVKQMIEKIEETKNCEKEKNKLTALNANGNKKFKNDDENKTNKATGFMESEIIKANISKFEKTNQENTFDTSNIEKNNDVEKTTKDFEISSKKSSNKINSEEEQDNDYSFLERYSNEESFPINEFIGKLDPHEASRICEKMPKHLRKLKLEPDFSMLTEENLQVFIQSDYKKIYNNELHFADSMASICNTEDIESYPEISYSGSENNYHHILAFDCEMVESNDIKLLARISFVDKSGNLLYDKFIEPKLPITDYKTEYSGISEETFSEKNKSNIITYEQLLKDLGNFIHKNTILVGHSLCHDLAVLKIKHKRLIDTSFLFRTKDNRRLSLKKLASKYLNKSIQSGSHCSIEDARTTLELLTLKVEEYHEYHFGNRLVDLKREILFHETYGDFKAKQTPNGCINIVKCTFEDLCDDGFHNNYQKVLNIGFCYVKNLLYMLL</sequence>
<dbReference type="GO" id="GO:0005634">
    <property type="term" value="C:nucleus"/>
    <property type="evidence" value="ECO:0007669"/>
    <property type="project" value="TreeGrafter"/>
</dbReference>
<reference evidence="8" key="2">
    <citation type="submission" date="2015-07" db="EMBL/GenBank/DDBJ databases">
        <title>Contrasting host-pathogen interactions and genome evolution in two generalist and specialist microsporidian pathogens of mosquitoes.</title>
        <authorList>
            <consortium name="The Broad Institute Genomics Platform"/>
            <consortium name="The Broad Institute Genome Sequencing Center for Infectious Disease"/>
            <person name="Cuomo C.A."/>
            <person name="Sanscrainte N.D."/>
            <person name="Goldberg J.M."/>
            <person name="Heiman D."/>
            <person name="Young S."/>
            <person name="Zeng Q."/>
            <person name="Becnel J.J."/>
            <person name="Birren B.W."/>
        </authorList>
    </citation>
    <scope>NUCLEOTIDE SEQUENCE [LARGE SCALE GENOMIC DNA]</scope>
    <source>
        <strain evidence="8">USNM 41457</strain>
    </source>
</reference>
<dbReference type="InterPro" id="IPR036397">
    <property type="entry name" value="RNaseH_sf"/>
</dbReference>
<keyword evidence="2" id="KW-0540">Nuclease</keyword>
<evidence type="ECO:0000256" key="3">
    <source>
        <dbReference type="ARBA" id="ARBA00022801"/>
    </source>
</evidence>
<feature type="coiled-coil region" evidence="5">
    <location>
        <begin position="172"/>
        <end position="201"/>
    </location>
</feature>
<feature type="domain" description="Exonuclease" evidence="6">
    <location>
        <begin position="383"/>
        <end position="542"/>
    </location>
</feature>
<dbReference type="InterPro" id="IPR047021">
    <property type="entry name" value="REXO1/3/4-like"/>
</dbReference>
<dbReference type="Proteomes" id="UP000003163">
    <property type="component" value="Unassembled WGS sequence"/>
</dbReference>
<evidence type="ECO:0000259" key="6">
    <source>
        <dbReference type="SMART" id="SM00479"/>
    </source>
</evidence>
<evidence type="ECO:0000256" key="4">
    <source>
        <dbReference type="ARBA" id="ARBA00022839"/>
    </source>
</evidence>
<keyword evidence="5" id="KW-0175">Coiled coil</keyword>
<gene>
    <name evidence="7" type="ORF">EDEG_02711</name>
</gene>
<dbReference type="STRING" id="1003232.J9DNC4"/>
<dbReference type="EMBL" id="AFBI03000052">
    <property type="protein sequence ID" value="EJW02887.1"/>
    <property type="molecule type" value="Genomic_DNA"/>
</dbReference>
<dbReference type="InParanoid" id="J9DNC4"/>
<dbReference type="InterPro" id="IPR034922">
    <property type="entry name" value="REX1-like_exo"/>
</dbReference>
<organism evidence="7 8">
    <name type="scientific">Edhazardia aedis (strain USNM 41457)</name>
    <name type="common">Microsporidian parasite</name>
    <dbReference type="NCBI Taxonomy" id="1003232"/>
    <lineage>
        <taxon>Eukaryota</taxon>
        <taxon>Fungi</taxon>
        <taxon>Fungi incertae sedis</taxon>
        <taxon>Microsporidia</taxon>
        <taxon>Edhazardia</taxon>
    </lineage>
</organism>
<dbReference type="CDD" id="cd06145">
    <property type="entry name" value="REX1_like"/>
    <property type="match status" value="1"/>
</dbReference>
<keyword evidence="8" id="KW-1185">Reference proteome</keyword>
<comment type="similarity">
    <text evidence="1">Belongs to the REXO1/REXO3 family.</text>
</comment>
<dbReference type="GO" id="GO:0004527">
    <property type="term" value="F:exonuclease activity"/>
    <property type="evidence" value="ECO:0007669"/>
    <property type="project" value="UniProtKB-KW"/>
</dbReference>
<comment type="caution">
    <text evidence="7">The sequence shown here is derived from an EMBL/GenBank/DDBJ whole genome shotgun (WGS) entry which is preliminary data.</text>
</comment>
<evidence type="ECO:0000313" key="8">
    <source>
        <dbReference type="Proteomes" id="UP000003163"/>
    </source>
</evidence>
<evidence type="ECO:0000313" key="7">
    <source>
        <dbReference type="EMBL" id="EJW02887.1"/>
    </source>
</evidence>
<dbReference type="Gene3D" id="3.30.420.10">
    <property type="entry name" value="Ribonuclease H-like superfamily/Ribonuclease H"/>
    <property type="match status" value="1"/>
</dbReference>
<evidence type="ECO:0000256" key="1">
    <source>
        <dbReference type="ARBA" id="ARBA00006357"/>
    </source>
</evidence>
<dbReference type="SUPFAM" id="SSF53098">
    <property type="entry name" value="Ribonuclease H-like"/>
    <property type="match status" value="1"/>
</dbReference>